<keyword evidence="6" id="KW-0539">Nucleus</keyword>
<feature type="compositionally biased region" description="Polar residues" evidence="8">
    <location>
        <begin position="372"/>
        <end position="386"/>
    </location>
</feature>
<proteinExistence type="predicted"/>
<evidence type="ECO:0000259" key="9">
    <source>
        <dbReference type="SMART" id="SM00333"/>
    </source>
</evidence>
<evidence type="ECO:0000256" key="8">
    <source>
        <dbReference type="SAM" id="MobiDB-lite"/>
    </source>
</evidence>
<organism evidence="10 11">
    <name type="scientific">Mikania micrantha</name>
    <name type="common">bitter vine</name>
    <dbReference type="NCBI Taxonomy" id="192012"/>
    <lineage>
        <taxon>Eukaryota</taxon>
        <taxon>Viridiplantae</taxon>
        <taxon>Streptophyta</taxon>
        <taxon>Embryophyta</taxon>
        <taxon>Tracheophyta</taxon>
        <taxon>Spermatophyta</taxon>
        <taxon>Magnoliopsida</taxon>
        <taxon>eudicotyledons</taxon>
        <taxon>Gunneridae</taxon>
        <taxon>Pentapetalae</taxon>
        <taxon>asterids</taxon>
        <taxon>campanulids</taxon>
        <taxon>Asterales</taxon>
        <taxon>Asteraceae</taxon>
        <taxon>Asteroideae</taxon>
        <taxon>Heliantheae alliance</taxon>
        <taxon>Eupatorieae</taxon>
        <taxon>Mikania</taxon>
    </lineage>
</organism>
<evidence type="ECO:0000256" key="6">
    <source>
        <dbReference type="ARBA" id="ARBA00023242"/>
    </source>
</evidence>
<feature type="compositionally biased region" description="Basic residues" evidence="8">
    <location>
        <begin position="802"/>
        <end position="820"/>
    </location>
</feature>
<keyword evidence="7" id="KW-0131">Cell cycle</keyword>
<dbReference type="SUPFAM" id="SSF63748">
    <property type="entry name" value="Tudor/PWWP/MBT"/>
    <property type="match status" value="1"/>
</dbReference>
<evidence type="ECO:0000256" key="2">
    <source>
        <dbReference type="ARBA" id="ARBA00022618"/>
    </source>
</evidence>
<protein>
    <recommendedName>
        <fullName evidence="9">Tudor domain-containing protein</fullName>
    </recommendedName>
</protein>
<feature type="region of interest" description="Disordered" evidence="8">
    <location>
        <begin position="753"/>
        <end position="863"/>
    </location>
</feature>
<dbReference type="EMBL" id="SZYD01000015">
    <property type="protein sequence ID" value="KAD3641545.1"/>
    <property type="molecule type" value="Genomic_DNA"/>
</dbReference>
<gene>
    <name evidence="10" type="ORF">E3N88_30769</name>
</gene>
<dbReference type="GO" id="GO:0005634">
    <property type="term" value="C:nucleus"/>
    <property type="evidence" value="ECO:0007669"/>
    <property type="project" value="UniProtKB-SubCell"/>
</dbReference>
<dbReference type="GO" id="GO:0051301">
    <property type="term" value="P:cell division"/>
    <property type="evidence" value="ECO:0007669"/>
    <property type="project" value="UniProtKB-KW"/>
</dbReference>
<keyword evidence="5" id="KW-0234">DNA repair</keyword>
<evidence type="ECO:0000256" key="1">
    <source>
        <dbReference type="ARBA" id="ARBA00004123"/>
    </source>
</evidence>
<keyword evidence="3" id="KW-0227">DNA damage</keyword>
<accession>A0A5N6MMK0</accession>
<feature type="compositionally biased region" description="Polar residues" evidence="8">
    <location>
        <begin position="312"/>
        <end position="327"/>
    </location>
</feature>
<keyword evidence="2" id="KW-0132">Cell division</keyword>
<feature type="domain" description="Tudor" evidence="9">
    <location>
        <begin position="692"/>
        <end position="751"/>
    </location>
</feature>
<evidence type="ECO:0000313" key="11">
    <source>
        <dbReference type="Proteomes" id="UP000326396"/>
    </source>
</evidence>
<feature type="compositionally biased region" description="Low complexity" evidence="8">
    <location>
        <begin position="608"/>
        <end position="620"/>
    </location>
</feature>
<dbReference type="InterPro" id="IPR016024">
    <property type="entry name" value="ARM-type_fold"/>
</dbReference>
<dbReference type="GO" id="GO:0006281">
    <property type="term" value="P:DNA repair"/>
    <property type="evidence" value="ECO:0007669"/>
    <property type="project" value="UniProtKB-KW"/>
</dbReference>
<reference evidence="10 11" key="1">
    <citation type="submission" date="2019-05" db="EMBL/GenBank/DDBJ databases">
        <title>Mikania micrantha, genome provides insights into the molecular mechanism of rapid growth.</title>
        <authorList>
            <person name="Liu B."/>
        </authorList>
    </citation>
    <scope>NUCLEOTIDE SEQUENCE [LARGE SCALE GENOMIC DNA]</scope>
    <source>
        <strain evidence="10">NLD-2019</strain>
        <tissue evidence="10">Leaf</tissue>
    </source>
</reference>
<dbReference type="GO" id="GO:0000785">
    <property type="term" value="C:chromatin"/>
    <property type="evidence" value="ECO:0007669"/>
    <property type="project" value="TreeGrafter"/>
</dbReference>
<feature type="compositionally biased region" description="Basic and acidic residues" evidence="8">
    <location>
        <begin position="567"/>
        <end position="584"/>
    </location>
</feature>
<dbReference type="InterPro" id="IPR002999">
    <property type="entry name" value="Tudor"/>
</dbReference>
<feature type="region of interest" description="Disordered" evidence="8">
    <location>
        <begin position="419"/>
        <end position="681"/>
    </location>
</feature>
<dbReference type="PANTHER" id="PTHR12663:SF3">
    <property type="entry name" value="SISTER CHROMATID COHESION PROTEIN PDS5 HOMOLOG C"/>
    <property type="match status" value="1"/>
</dbReference>
<dbReference type="OrthoDB" id="200660at2759"/>
<dbReference type="Pfam" id="PF20168">
    <property type="entry name" value="PDS5"/>
    <property type="match status" value="1"/>
</dbReference>
<dbReference type="GO" id="GO:0007064">
    <property type="term" value="P:mitotic sister chromatid cohesion"/>
    <property type="evidence" value="ECO:0007669"/>
    <property type="project" value="InterPro"/>
</dbReference>
<dbReference type="InterPro" id="IPR039776">
    <property type="entry name" value="Pds5"/>
</dbReference>
<dbReference type="Proteomes" id="UP000326396">
    <property type="component" value="Linkage Group LG5"/>
</dbReference>
<evidence type="ECO:0000256" key="3">
    <source>
        <dbReference type="ARBA" id="ARBA00022763"/>
    </source>
</evidence>
<keyword evidence="4" id="KW-0498">Mitosis</keyword>
<feature type="compositionally biased region" description="Basic and acidic residues" evidence="8">
    <location>
        <begin position="496"/>
        <end position="529"/>
    </location>
</feature>
<feature type="region of interest" description="Disordered" evidence="8">
    <location>
        <begin position="358"/>
        <end position="389"/>
    </location>
</feature>
<evidence type="ECO:0000313" key="10">
    <source>
        <dbReference type="EMBL" id="KAD3641545.1"/>
    </source>
</evidence>
<comment type="caution">
    <text evidence="10">The sequence shown here is derived from an EMBL/GenBank/DDBJ whole genome shotgun (WGS) entry which is preliminary data.</text>
</comment>
<dbReference type="PANTHER" id="PTHR12663">
    <property type="entry name" value="ANDROGEN INDUCED INHIBITOR OF PROLIFERATION AS3 / PDS5-RELATED"/>
    <property type="match status" value="1"/>
</dbReference>
<dbReference type="Gene3D" id="2.30.30.140">
    <property type="match status" value="1"/>
</dbReference>
<dbReference type="GO" id="GO:0035825">
    <property type="term" value="P:homologous recombination"/>
    <property type="evidence" value="ECO:0007669"/>
    <property type="project" value="UniProtKB-ARBA"/>
</dbReference>
<evidence type="ECO:0000256" key="7">
    <source>
        <dbReference type="ARBA" id="ARBA00023306"/>
    </source>
</evidence>
<evidence type="ECO:0000256" key="4">
    <source>
        <dbReference type="ARBA" id="ARBA00022776"/>
    </source>
</evidence>
<dbReference type="AlphaFoldDB" id="A0A5N6MMK0"/>
<evidence type="ECO:0000256" key="5">
    <source>
        <dbReference type="ARBA" id="ARBA00023204"/>
    </source>
</evidence>
<keyword evidence="11" id="KW-1185">Reference proteome</keyword>
<feature type="compositionally biased region" description="Basic residues" evidence="8">
    <location>
        <begin position="533"/>
        <end position="542"/>
    </location>
</feature>
<dbReference type="SMART" id="SM00333">
    <property type="entry name" value="TUDOR"/>
    <property type="match status" value="1"/>
</dbReference>
<dbReference type="SUPFAM" id="SSF48371">
    <property type="entry name" value="ARM repeat"/>
    <property type="match status" value="1"/>
</dbReference>
<feature type="region of interest" description="Disordered" evidence="8">
    <location>
        <begin position="300"/>
        <end position="327"/>
    </location>
</feature>
<comment type="subcellular location">
    <subcellularLocation>
        <location evidence="1">Nucleus</location>
    </subcellularLocation>
</comment>
<feature type="compositionally biased region" description="Basic and acidic residues" evidence="8">
    <location>
        <begin position="821"/>
        <end position="830"/>
    </location>
</feature>
<name>A0A5N6MMK0_9ASTR</name>
<dbReference type="CDD" id="cd20404">
    <property type="entry name" value="Tudor_Agenet_AtEML-like"/>
    <property type="match status" value="1"/>
</dbReference>
<sequence length="863" mass="95090">MVTTDVEHEIRLQLKEAGRLLSNPPATIDELLHILDQLGKILSMVDQSPNDLMQEALKQPMKALVDASLLEHSRMDVKVLVAFCLCEITRITAPDAPYSDEEMKCIFQCIVSSIEDLSDKSCQYYAKRVSIVETISKVRSCVIMLDLECDDLIVQLFEHFLNSVRDHHLSNLFLLMVNIMTLVLEESEEISVDMLKPLLASIKNNNEGILPVARKLGEMVIKKSANKLRPYLNKALTTLGDSLVDYSRVLTSICEGATDFVEHNDESASVQPKVVNTTPTNISLDHAAQVNGEMVIEDEGDAKKPEGAVEPSSINLTSKLDPNNSAAEKSVNVKLKCDTTTKSAKPLVSNTILGENRASETVVSDNKPVENVSANAPSQSFSQQDEPQNKIQIKKGIRSKKKGSIQADPSSTVAILTKVNEGMSDPDMRSPKRARKKTQKAEESNPLVTTGLDVETSKNLGKGTDDDSVPKAAKRSGKKAGGGGSVAKKLKLSGKKVSESKKSKQGDSEVKPAKRSLKKDNETDSDAKPLKQSGKKRQKSKVISKPSEDIANKDEETDSDMTPLKMPENKEKETDSVKKPHNLSENEDDEETDSDNIPLKFAARKGNKSSSSVVKSSLKSKNSKKQGRGKDIEEEDQTKSLSEDDDGMNVSLKSVLQKATKGKGNSEEALSTGLKRKRSITKSKATETMKYDDSLIGQKVKVWWPHDKMYYEGVVESFDSAMKKHTVLYLDGDQETLNLRKEKWEILEEFSEPSKEVAFEPQNSDILPEIAGVSKGESNVTSKEEEVESKEDEETKKDDKIKKPKKIVYSRGKKGSKNKTKSPDDVKASADVDAAEEPESAKEKSTETPKSGSKGGKKKRKMN</sequence>
<feature type="compositionally biased region" description="Acidic residues" evidence="8">
    <location>
        <begin position="585"/>
        <end position="594"/>
    </location>
</feature>